<dbReference type="PROSITE" id="PS01148">
    <property type="entry name" value="UPF0033"/>
    <property type="match status" value="1"/>
</dbReference>
<dbReference type="PATRIC" id="fig|43678.3.peg.174"/>
<accession>A0A163T614</accession>
<sequence>MSTEPTTQPPVPEVVDARGLRCPLPVIRLAAVARDRSSGDVLTVWSTDPAARHDVPAWARMRGHAVVENAVLDDAVVETAGDARPAPADAAPPGAQAAAQESTPSVPDGGTTWAITVRLGG</sequence>
<feature type="domain" description="UPF0033" evidence="3">
    <location>
        <begin position="15"/>
        <end position="39"/>
    </location>
</feature>
<gene>
    <name evidence="4" type="primary">tusA</name>
    <name evidence="4" type="ORF">OJAG_01610</name>
</gene>
<dbReference type="AlphaFoldDB" id="A0A163T614"/>
<comment type="similarity">
    <text evidence="1">Belongs to the sulfur carrier protein TusA family.</text>
</comment>
<dbReference type="Gene3D" id="3.30.110.40">
    <property type="entry name" value="TusA-like domain"/>
    <property type="match status" value="1"/>
</dbReference>
<keyword evidence="4" id="KW-0808">Transferase</keyword>
<feature type="region of interest" description="Disordered" evidence="2">
    <location>
        <begin position="81"/>
        <end position="111"/>
    </location>
</feature>
<dbReference type="CDD" id="cd00291">
    <property type="entry name" value="SirA_YedF_YeeD"/>
    <property type="match status" value="1"/>
</dbReference>
<comment type="caution">
    <text evidence="4">The sequence shown here is derived from an EMBL/GenBank/DDBJ whole genome shotgun (WGS) entry which is preliminary data.</text>
</comment>
<dbReference type="STRING" id="43678.OJAG_01610"/>
<protein>
    <submittedName>
        <fullName evidence="4">Sulfurtransferase TusA</fullName>
        <ecNumber evidence="4">2.8.1.-</ecNumber>
    </submittedName>
</protein>
<feature type="compositionally biased region" description="Low complexity" evidence="2">
    <location>
        <begin position="81"/>
        <end position="100"/>
    </location>
</feature>
<dbReference type="GO" id="GO:0016740">
    <property type="term" value="F:transferase activity"/>
    <property type="evidence" value="ECO:0007669"/>
    <property type="project" value="UniProtKB-KW"/>
</dbReference>
<evidence type="ECO:0000259" key="3">
    <source>
        <dbReference type="PROSITE" id="PS01148"/>
    </source>
</evidence>
<dbReference type="RefSeq" id="WP_082848602.1">
    <property type="nucleotide sequence ID" value="NZ_LRIE01000026.1"/>
</dbReference>
<dbReference type="SUPFAM" id="SSF64307">
    <property type="entry name" value="SirA-like"/>
    <property type="match status" value="1"/>
</dbReference>
<dbReference type="EC" id="2.8.1.-" evidence="4"/>
<dbReference type="EMBL" id="LRIE01000026">
    <property type="protein sequence ID" value="KZM37144.1"/>
    <property type="molecule type" value="Genomic_DNA"/>
</dbReference>
<name>A0A163T614_9CELL</name>
<evidence type="ECO:0000313" key="5">
    <source>
        <dbReference type="Proteomes" id="UP000076447"/>
    </source>
</evidence>
<dbReference type="OrthoDB" id="8636759at2"/>
<proteinExistence type="inferred from homology"/>
<dbReference type="PANTHER" id="PTHR33279:SF6">
    <property type="entry name" value="SULFUR CARRIER PROTEIN YEDF-RELATED"/>
    <property type="match status" value="1"/>
</dbReference>
<dbReference type="Pfam" id="PF01206">
    <property type="entry name" value="TusA"/>
    <property type="match status" value="1"/>
</dbReference>
<reference evidence="4 5" key="1">
    <citation type="submission" date="2016-01" db="EMBL/GenBank/DDBJ databases">
        <title>Genome sequence of Oerskovia enterophila VJag, an agar and cellulose degrading bacterium.</title>
        <authorList>
            <person name="Poehlein A."/>
            <person name="Jag V."/>
            <person name="Bengelsdorf F."/>
            <person name="Duerre P."/>
            <person name="Daniel R."/>
        </authorList>
    </citation>
    <scope>NUCLEOTIDE SEQUENCE [LARGE SCALE GENOMIC DNA]</scope>
    <source>
        <strain evidence="4 5">VJag</strain>
    </source>
</reference>
<evidence type="ECO:0000313" key="4">
    <source>
        <dbReference type="EMBL" id="KZM37144.1"/>
    </source>
</evidence>
<dbReference type="Proteomes" id="UP000076447">
    <property type="component" value="Unassembled WGS sequence"/>
</dbReference>
<evidence type="ECO:0000256" key="1">
    <source>
        <dbReference type="ARBA" id="ARBA00008984"/>
    </source>
</evidence>
<dbReference type="InterPro" id="IPR036868">
    <property type="entry name" value="TusA-like_sf"/>
</dbReference>
<dbReference type="InterPro" id="IPR001455">
    <property type="entry name" value="TusA-like"/>
</dbReference>
<organism evidence="4 5">
    <name type="scientific">Oerskovia enterophila</name>
    <dbReference type="NCBI Taxonomy" id="43678"/>
    <lineage>
        <taxon>Bacteria</taxon>
        <taxon>Bacillati</taxon>
        <taxon>Actinomycetota</taxon>
        <taxon>Actinomycetes</taxon>
        <taxon>Micrococcales</taxon>
        <taxon>Cellulomonadaceae</taxon>
        <taxon>Oerskovia</taxon>
    </lineage>
</organism>
<dbReference type="PANTHER" id="PTHR33279">
    <property type="entry name" value="SULFUR CARRIER PROTEIN YEDF-RELATED"/>
    <property type="match status" value="1"/>
</dbReference>
<evidence type="ECO:0000256" key="2">
    <source>
        <dbReference type="SAM" id="MobiDB-lite"/>
    </source>
</evidence>